<dbReference type="Proteomes" id="UP000473681">
    <property type="component" value="Unassembled WGS sequence"/>
</dbReference>
<evidence type="ECO:0000256" key="1">
    <source>
        <dbReference type="SAM" id="Coils"/>
    </source>
</evidence>
<sequence>MEERKIKLLETKENIESKIKKYQEKLKSINHELKTIEFKEKSKSADEIVELLEGKGINDVQQFIQLMKEGKVNINNN</sequence>
<feature type="coiled-coil region" evidence="1">
    <location>
        <begin position="5"/>
        <end position="39"/>
    </location>
</feature>
<organism evidence="2 3">
    <name type="scientific">Clostridium botulinum</name>
    <dbReference type="NCBI Taxonomy" id="1491"/>
    <lineage>
        <taxon>Bacteria</taxon>
        <taxon>Bacillati</taxon>
        <taxon>Bacillota</taxon>
        <taxon>Clostridia</taxon>
        <taxon>Eubacteriales</taxon>
        <taxon>Clostridiaceae</taxon>
        <taxon>Clostridium</taxon>
    </lineage>
</organism>
<dbReference type="EMBL" id="SWVK01000023">
    <property type="protein sequence ID" value="NFN36378.1"/>
    <property type="molecule type" value="Genomic_DNA"/>
</dbReference>
<evidence type="ECO:0000313" key="3">
    <source>
        <dbReference type="Proteomes" id="UP000473681"/>
    </source>
</evidence>
<evidence type="ECO:0000313" key="2">
    <source>
        <dbReference type="EMBL" id="NFN36378.1"/>
    </source>
</evidence>
<keyword evidence="1" id="KW-0175">Coiled coil</keyword>
<protein>
    <recommendedName>
        <fullName evidence="4">DUF4315 family protein</fullName>
    </recommendedName>
</protein>
<accession>A0A846JXF1</accession>
<gene>
    <name evidence="2" type="ORF">FDB51_14935</name>
</gene>
<reference evidence="2 3" key="1">
    <citation type="submission" date="2019-04" db="EMBL/GenBank/DDBJ databases">
        <title>Genome sequencing of Clostridium botulinum Groups I-IV and Clostridium butyricum.</title>
        <authorList>
            <person name="Brunt J."/>
            <person name="Van Vliet A.H.M."/>
            <person name="Stringer S.C."/>
            <person name="Carter A.T."/>
            <person name="Peck M.W."/>
        </authorList>
    </citation>
    <scope>NUCLEOTIDE SEQUENCE [LARGE SCALE GENOMIC DNA]</scope>
    <source>
        <strain evidence="2 3">CB-K-33E</strain>
    </source>
</reference>
<proteinExistence type="predicted"/>
<comment type="caution">
    <text evidence="2">The sequence shown here is derived from an EMBL/GenBank/DDBJ whole genome shotgun (WGS) entry which is preliminary data.</text>
</comment>
<dbReference type="AlphaFoldDB" id="A0A846JXF1"/>
<name>A0A846JXF1_CLOBO</name>
<evidence type="ECO:0008006" key="4">
    <source>
        <dbReference type="Google" id="ProtNLM"/>
    </source>
</evidence>